<organism evidence="1">
    <name type="scientific">uncultured Caudovirales phage</name>
    <dbReference type="NCBI Taxonomy" id="2100421"/>
    <lineage>
        <taxon>Viruses</taxon>
        <taxon>Duplodnaviria</taxon>
        <taxon>Heunggongvirae</taxon>
        <taxon>Uroviricota</taxon>
        <taxon>Caudoviricetes</taxon>
        <taxon>Peduoviridae</taxon>
        <taxon>Maltschvirus</taxon>
        <taxon>Maltschvirus maltsch</taxon>
    </lineage>
</organism>
<evidence type="ECO:0000313" key="1">
    <source>
        <dbReference type="EMBL" id="CAB4215356.1"/>
    </source>
</evidence>
<dbReference type="EMBL" id="LR797423">
    <property type="protein sequence ID" value="CAB4215356.1"/>
    <property type="molecule type" value="Genomic_DNA"/>
</dbReference>
<accession>A0A6J5SLC7</accession>
<name>A0A6J5SLC7_9CAUD</name>
<proteinExistence type="predicted"/>
<gene>
    <name evidence="1" type="ORF">UFOVP1475_9</name>
</gene>
<reference evidence="1" key="1">
    <citation type="submission" date="2020-05" db="EMBL/GenBank/DDBJ databases">
        <authorList>
            <person name="Chiriac C."/>
            <person name="Salcher M."/>
            <person name="Ghai R."/>
            <person name="Kavagutti S V."/>
        </authorList>
    </citation>
    <scope>NUCLEOTIDE SEQUENCE</scope>
</reference>
<sequence length="61" mass="6854">MCIIKLGNVVDGLINVITGGWGKDVASFVAKKFFDRDDCGCEARRIYLNELCGCKEQIKLW</sequence>
<protein>
    <submittedName>
        <fullName evidence="1">Uncharacterized protein</fullName>
    </submittedName>
</protein>